<comment type="caution">
    <text evidence="1">The sequence shown here is derived from an EMBL/GenBank/DDBJ whole genome shotgun (WGS) entry which is preliminary data.</text>
</comment>
<accession>A0ABT3HZF6</accession>
<dbReference type="Gene3D" id="2.60.40.1120">
    <property type="entry name" value="Carboxypeptidase-like, regulatory domain"/>
    <property type="match status" value="1"/>
</dbReference>
<proteinExistence type="predicted"/>
<dbReference type="InterPro" id="IPR007815">
    <property type="entry name" value="Emycin_Estase"/>
</dbReference>
<dbReference type="EMBL" id="JAPDHW010000007">
    <property type="protein sequence ID" value="MCW3169181.1"/>
    <property type="molecule type" value="Genomic_DNA"/>
</dbReference>
<dbReference type="InterPro" id="IPR052036">
    <property type="entry name" value="Hydrolase/PRTase-associated"/>
</dbReference>
<name>A0ABT3HZF6_9FLAO</name>
<reference evidence="1" key="1">
    <citation type="submission" date="2022-10" db="EMBL/GenBank/DDBJ databases">
        <title>Chryseobacterium babae sp. nov. isolated from the gut of the beetle Oryctes rhinoceros, and Chryseobacterium kimseyorum sp. nov., isolated from a stick insect rearing cage.</title>
        <authorList>
            <person name="Shelomi M."/>
            <person name="Han C.-J."/>
            <person name="Chen W.-M."/>
            <person name="Chen H.-K."/>
            <person name="Liaw S.-J."/>
            <person name="Muhle E."/>
            <person name="Clermont D."/>
        </authorList>
    </citation>
    <scope>NUCLEOTIDE SEQUENCE</scope>
    <source>
        <strain evidence="1">09-1422</strain>
    </source>
</reference>
<dbReference type="CDD" id="cd14728">
    <property type="entry name" value="Ere-like"/>
    <property type="match status" value="1"/>
</dbReference>
<dbReference type="RefSeq" id="WP_264750357.1">
    <property type="nucleotide sequence ID" value="NZ_JAPDHW010000007.1"/>
</dbReference>
<dbReference type="SUPFAM" id="SSF159501">
    <property type="entry name" value="EreA/ChaN-like"/>
    <property type="match status" value="1"/>
</dbReference>
<dbReference type="Proteomes" id="UP001163731">
    <property type="component" value="Unassembled WGS sequence"/>
</dbReference>
<dbReference type="PANTHER" id="PTHR31299">
    <property type="entry name" value="ESTERASE, PUTATIVE (AFU_ORTHOLOGUE AFUA_1G05850)-RELATED"/>
    <property type="match status" value="1"/>
</dbReference>
<dbReference type="InterPro" id="IPR008969">
    <property type="entry name" value="CarboxyPept-like_regulatory"/>
</dbReference>
<protein>
    <submittedName>
        <fullName evidence="1">Erythromycin esterase family protein</fullName>
    </submittedName>
</protein>
<keyword evidence="2" id="KW-1185">Reference proteome</keyword>
<dbReference type="Pfam" id="PF13715">
    <property type="entry name" value="CarbopepD_reg_2"/>
    <property type="match status" value="1"/>
</dbReference>
<dbReference type="Gene3D" id="3.40.1660.10">
    <property type="entry name" value="EreA-like (biosynthetic domain)"/>
    <property type="match status" value="2"/>
</dbReference>
<evidence type="ECO:0000313" key="1">
    <source>
        <dbReference type="EMBL" id="MCW3169181.1"/>
    </source>
</evidence>
<dbReference type="PANTHER" id="PTHR31299:SF0">
    <property type="entry name" value="ESTERASE, PUTATIVE (AFU_ORTHOLOGUE AFUA_1G05850)-RELATED"/>
    <property type="match status" value="1"/>
</dbReference>
<evidence type="ECO:0000313" key="2">
    <source>
        <dbReference type="Proteomes" id="UP001163731"/>
    </source>
</evidence>
<sequence length="804" mass="93773">MLKNILTIVLISTFSSIKIQAQITDSHQYVLLGEPTHGDGAVFDEKVNLIKKLHQEKHFKTILFEAGFYDNFKAWELYHSNPDISSYNQSIFASWSETKAFQELLSYVKQNPEMKILGVDCQEGTIFQQHYLNDLKDVFRRNNISFSEKEYQLVDKTLIYQDLEYLKNNNTEIERMYSVYDQFLKALASIKDKDFKTKVIEQTFKSSKSEIDYTLKKLNGESFPVQNPRDQQMAENFTFLQKELQNEKLILWAANYHIANNLSTFKLTDVSLEYLKKLHQQEKELNGHNEVTLEETIKNINELNEALPFGGILKKQYRDLLYSLAFTSYSGNYLGMHDKETRILTPPQNSLEYDLFSKASPSVLIDLKTYSKDEFYTSTLGYLPISLNWKNVYDGIYYIPKMFVPEMISYRKLNENNVQIKESNKIKGRILDGETKKPIAYADIYFKSNNKSVVANEMGEFTISKSSSVNDYLIISAVGYQNDSIGVESLKFQNNIYLKLSTEKTTQIEEIVLKSQKALSATEILEKAKNNVEHNYIQTPYNQRFYVSDKRYNEKDILKYSEEALVEIFNKDGINSSNNVEKNIFGEILQYKSHTENSERSKESGIGSLWVQLNRDVILSKANVLYRTSSYSLTSKKVIEYNGKKAYQIDFINNSPGVYSTGYGYPAPEASSGTIYIDTETFAVIRYEHCIARKMHQYKNSKYPSQTFHQIIQTYKEVDGKYFLNFYKQIDKENYILDSQVIATFYGNFYLMSEDITTNQVTKYDRPIIKLKEHFSPKINNVFWDNANFYIEDENYRFENCNFK</sequence>
<dbReference type="SUPFAM" id="SSF49464">
    <property type="entry name" value="Carboxypeptidase regulatory domain-like"/>
    <property type="match status" value="1"/>
</dbReference>
<gene>
    <name evidence="1" type="ORF">OMO38_11700</name>
</gene>
<organism evidence="1 2">
    <name type="scientific">Chryseobacterium kimseyorum</name>
    <dbReference type="NCBI Taxonomy" id="2984028"/>
    <lineage>
        <taxon>Bacteria</taxon>
        <taxon>Pseudomonadati</taxon>
        <taxon>Bacteroidota</taxon>
        <taxon>Flavobacteriia</taxon>
        <taxon>Flavobacteriales</taxon>
        <taxon>Weeksellaceae</taxon>
        <taxon>Chryseobacterium group</taxon>
        <taxon>Chryseobacterium</taxon>
    </lineage>
</organism>
<dbReference type="Pfam" id="PF05139">
    <property type="entry name" value="Erythro_esteras"/>
    <property type="match status" value="1"/>
</dbReference>